<name>A0ABQ2EVW4_9ACTN</name>
<feature type="region of interest" description="Disordered" evidence="1">
    <location>
        <begin position="89"/>
        <end position="110"/>
    </location>
</feature>
<sequence>MLAALAALGVALITAVGGIVTVVVGRRQPRGQGRRDDFTKVTERLDKDIERLEGRVTRQEVKISGQSAAITYLSAVVRSLSAFVRESRLQPPPVAAPPEEAKPYLHDIGV</sequence>
<dbReference type="RefSeq" id="WP_189111262.1">
    <property type="nucleotide sequence ID" value="NZ_BMMV01000030.1"/>
</dbReference>
<organism evidence="2 3">
    <name type="scientific">Streptomyces camponoticapitis</name>
    <dbReference type="NCBI Taxonomy" id="1616125"/>
    <lineage>
        <taxon>Bacteria</taxon>
        <taxon>Bacillati</taxon>
        <taxon>Actinomycetota</taxon>
        <taxon>Actinomycetes</taxon>
        <taxon>Kitasatosporales</taxon>
        <taxon>Streptomycetaceae</taxon>
        <taxon>Streptomyces</taxon>
    </lineage>
</organism>
<evidence type="ECO:0000313" key="3">
    <source>
        <dbReference type="Proteomes" id="UP000660265"/>
    </source>
</evidence>
<dbReference type="Proteomes" id="UP000660265">
    <property type="component" value="Unassembled WGS sequence"/>
</dbReference>
<evidence type="ECO:0000256" key="1">
    <source>
        <dbReference type="SAM" id="MobiDB-lite"/>
    </source>
</evidence>
<keyword evidence="3" id="KW-1185">Reference proteome</keyword>
<feature type="compositionally biased region" description="Basic and acidic residues" evidence="1">
    <location>
        <begin position="99"/>
        <end position="110"/>
    </location>
</feature>
<protein>
    <submittedName>
        <fullName evidence="2">Uncharacterized protein</fullName>
    </submittedName>
</protein>
<gene>
    <name evidence="2" type="ORF">GCM10011583_66110</name>
</gene>
<accession>A0ABQ2EVW4</accession>
<reference evidence="3" key="1">
    <citation type="journal article" date="2019" name="Int. J. Syst. Evol. Microbiol.">
        <title>The Global Catalogue of Microorganisms (GCM) 10K type strain sequencing project: providing services to taxonomists for standard genome sequencing and annotation.</title>
        <authorList>
            <consortium name="The Broad Institute Genomics Platform"/>
            <consortium name="The Broad Institute Genome Sequencing Center for Infectious Disease"/>
            <person name="Wu L."/>
            <person name="Ma J."/>
        </authorList>
    </citation>
    <scope>NUCLEOTIDE SEQUENCE [LARGE SCALE GENOMIC DNA]</scope>
    <source>
        <strain evidence="3">CGMCC 4.7275</strain>
    </source>
</reference>
<comment type="caution">
    <text evidence="2">The sequence shown here is derived from an EMBL/GenBank/DDBJ whole genome shotgun (WGS) entry which is preliminary data.</text>
</comment>
<proteinExistence type="predicted"/>
<evidence type="ECO:0000313" key="2">
    <source>
        <dbReference type="EMBL" id="GGK24809.1"/>
    </source>
</evidence>
<dbReference type="EMBL" id="BMMV01000030">
    <property type="protein sequence ID" value="GGK24809.1"/>
    <property type="molecule type" value="Genomic_DNA"/>
</dbReference>